<feature type="region of interest" description="Disordered" evidence="1">
    <location>
        <begin position="1"/>
        <end position="143"/>
    </location>
</feature>
<keyword evidence="3" id="KW-1185">Reference proteome</keyword>
<name>A0A1V4KR49_PATFA</name>
<dbReference type="EMBL" id="LSYS01002427">
    <property type="protein sequence ID" value="OPJ86277.1"/>
    <property type="molecule type" value="Genomic_DNA"/>
</dbReference>
<protein>
    <submittedName>
        <fullName evidence="2">Uncharacterized protein</fullName>
    </submittedName>
</protein>
<feature type="compositionally biased region" description="Polar residues" evidence="1">
    <location>
        <begin position="123"/>
        <end position="143"/>
    </location>
</feature>
<gene>
    <name evidence="2" type="ORF">AV530_011421</name>
</gene>
<evidence type="ECO:0000313" key="2">
    <source>
        <dbReference type="EMBL" id="OPJ86277.1"/>
    </source>
</evidence>
<evidence type="ECO:0000256" key="1">
    <source>
        <dbReference type="SAM" id="MobiDB-lite"/>
    </source>
</evidence>
<feature type="compositionally biased region" description="Polar residues" evidence="1">
    <location>
        <begin position="74"/>
        <end position="85"/>
    </location>
</feature>
<comment type="caution">
    <text evidence="2">The sequence shown here is derived from an EMBL/GenBank/DDBJ whole genome shotgun (WGS) entry which is preliminary data.</text>
</comment>
<dbReference type="AlphaFoldDB" id="A0A1V4KR49"/>
<organism evidence="2 3">
    <name type="scientific">Patagioenas fasciata monilis</name>
    <dbReference type="NCBI Taxonomy" id="372326"/>
    <lineage>
        <taxon>Eukaryota</taxon>
        <taxon>Metazoa</taxon>
        <taxon>Chordata</taxon>
        <taxon>Craniata</taxon>
        <taxon>Vertebrata</taxon>
        <taxon>Euteleostomi</taxon>
        <taxon>Archelosauria</taxon>
        <taxon>Archosauria</taxon>
        <taxon>Dinosauria</taxon>
        <taxon>Saurischia</taxon>
        <taxon>Theropoda</taxon>
        <taxon>Coelurosauria</taxon>
        <taxon>Aves</taxon>
        <taxon>Neognathae</taxon>
        <taxon>Neoaves</taxon>
        <taxon>Columbimorphae</taxon>
        <taxon>Columbiformes</taxon>
        <taxon>Columbidae</taxon>
        <taxon>Patagioenas</taxon>
    </lineage>
</organism>
<feature type="compositionally biased region" description="Basic and acidic residues" evidence="1">
    <location>
        <begin position="100"/>
        <end position="112"/>
    </location>
</feature>
<proteinExistence type="predicted"/>
<reference evidence="2 3" key="1">
    <citation type="submission" date="2016-02" db="EMBL/GenBank/DDBJ databases">
        <title>Band-tailed pigeon sequencing and assembly.</title>
        <authorList>
            <person name="Soares A.E."/>
            <person name="Novak B.J."/>
            <person name="Rice E.S."/>
            <person name="O'Connell B."/>
            <person name="Chang D."/>
            <person name="Weber S."/>
            <person name="Shapiro B."/>
        </authorList>
    </citation>
    <scope>NUCLEOTIDE SEQUENCE [LARGE SCALE GENOMIC DNA]</scope>
    <source>
        <strain evidence="2">BTP2013</strain>
        <tissue evidence="2">Blood</tissue>
    </source>
</reference>
<accession>A0A1V4KR49</accession>
<dbReference type="Proteomes" id="UP000190648">
    <property type="component" value="Unassembled WGS sequence"/>
</dbReference>
<evidence type="ECO:0000313" key="3">
    <source>
        <dbReference type="Proteomes" id="UP000190648"/>
    </source>
</evidence>
<sequence length="143" mass="15237">MRVGALPQPPCQQLGGAGRESPGRESPGGCASPAEGTEGLPRFASQRDRDTTSSPAARRNVLNPVVLPEEMKNIQPSPAQASLNPLKNPKSHRTSVIHRLLADKLSGKEMKTTDGATHRNSHKCSTTVPELQVSPNIDTSRGE</sequence>